<organism evidence="10 11">
    <name type="scientific">Faecalimonas umbilicata</name>
    <dbReference type="NCBI Taxonomy" id="1912855"/>
    <lineage>
        <taxon>Bacteria</taxon>
        <taxon>Bacillati</taxon>
        <taxon>Bacillota</taxon>
        <taxon>Clostridia</taxon>
        <taxon>Lachnospirales</taxon>
        <taxon>Lachnospiraceae</taxon>
        <taxon>Faecalimonas</taxon>
    </lineage>
</organism>
<dbReference type="AlphaFoldDB" id="A0A4R3J4B8"/>
<dbReference type="PANTHER" id="PTHR43302">
    <property type="entry name" value="TRANSPORTER ARSB-RELATED"/>
    <property type="match status" value="1"/>
</dbReference>
<keyword evidence="12" id="KW-1185">Reference proteome</keyword>
<dbReference type="GO" id="GO:0005886">
    <property type="term" value="C:plasma membrane"/>
    <property type="evidence" value="ECO:0007669"/>
    <property type="project" value="UniProtKB-SubCell"/>
</dbReference>
<name>A0A4R3J4B8_9FIRM</name>
<evidence type="ECO:0000256" key="2">
    <source>
        <dbReference type="ARBA" id="ARBA00022448"/>
    </source>
</evidence>
<dbReference type="InterPro" id="IPR004680">
    <property type="entry name" value="Cit_transptr-like_dom"/>
</dbReference>
<dbReference type="Pfam" id="PF03600">
    <property type="entry name" value="CitMHS"/>
    <property type="match status" value="1"/>
</dbReference>
<evidence type="ECO:0000256" key="3">
    <source>
        <dbReference type="ARBA" id="ARBA00022475"/>
    </source>
</evidence>
<accession>A0A4R3J4B8</accession>
<dbReference type="GO" id="GO:0055085">
    <property type="term" value="P:transmembrane transport"/>
    <property type="evidence" value="ECO:0007669"/>
    <property type="project" value="InterPro"/>
</dbReference>
<evidence type="ECO:0000313" key="10">
    <source>
        <dbReference type="EMBL" id="TCS60699.1"/>
    </source>
</evidence>
<feature type="transmembrane region" description="Helical" evidence="7">
    <location>
        <begin position="339"/>
        <end position="360"/>
    </location>
</feature>
<dbReference type="Proteomes" id="UP000702954">
    <property type="component" value="Unassembled WGS sequence"/>
</dbReference>
<keyword evidence="3" id="KW-1003">Cell membrane</keyword>
<dbReference type="Proteomes" id="UP000294613">
    <property type="component" value="Unassembled WGS sequence"/>
</dbReference>
<sequence>MNKILMIAWILAGISSFVVPPDMEYLNYIDFHTLGLLFCLMAVMAGLSREGVFGQAAGRLITVVKNSRQMELILVFLCFVFSMLITNDVALITFVPFAIQVLEMADMRKRIVPVVVMQTVAANLGSMFTPIGNPQNLYLYSKSGMTLSAFFKLMLPYTLLAAVMLLGMILLRKCVVLGDLQVRESEKVKNPWKIAIYAMIFLLCLLCVSHLLPVWVVMFVTILAVFMIDRGTFKEIDYSLLLTFAGFFIFIGNMGRISMFCNFLKSILNGNEILTAVISSQVISNVPAALLLSGFTDQWSKLIIGTNLGGLGTMIASMASLISYRFLIAAYPEEKRRYTLHFTVVNLGFLLGFLIAMWSVRSW</sequence>
<feature type="transmembrane region" description="Helical" evidence="7">
    <location>
        <begin position="240"/>
        <end position="261"/>
    </location>
</feature>
<keyword evidence="5 7" id="KW-1133">Transmembrane helix</keyword>
<evidence type="ECO:0000256" key="4">
    <source>
        <dbReference type="ARBA" id="ARBA00022692"/>
    </source>
</evidence>
<feature type="domain" description="Citrate transporter-like" evidence="8">
    <location>
        <begin position="11"/>
        <end position="292"/>
    </location>
</feature>
<feature type="transmembrane region" description="Helical" evidence="7">
    <location>
        <begin position="72"/>
        <end position="99"/>
    </location>
</feature>
<evidence type="ECO:0000313" key="9">
    <source>
        <dbReference type="EMBL" id="GBU04734.1"/>
    </source>
</evidence>
<dbReference type="EMBL" id="SLZV01000041">
    <property type="protein sequence ID" value="TCS60699.1"/>
    <property type="molecule type" value="Genomic_DNA"/>
</dbReference>
<feature type="transmembrane region" description="Helical" evidence="7">
    <location>
        <begin position="154"/>
        <end position="175"/>
    </location>
</feature>
<evidence type="ECO:0000259" key="8">
    <source>
        <dbReference type="Pfam" id="PF03600"/>
    </source>
</evidence>
<dbReference type="EMBL" id="BHEO01000005">
    <property type="protein sequence ID" value="GBU04734.1"/>
    <property type="molecule type" value="Genomic_DNA"/>
</dbReference>
<dbReference type="RefSeq" id="WP_116441510.1">
    <property type="nucleotide sequence ID" value="NZ_BHEO01000005.1"/>
</dbReference>
<dbReference type="PANTHER" id="PTHR43302:SF5">
    <property type="entry name" value="TRANSPORTER ARSB-RELATED"/>
    <property type="match status" value="1"/>
</dbReference>
<keyword evidence="2" id="KW-0813">Transport</keyword>
<reference evidence="9 12" key="1">
    <citation type="journal article" date="2018" name="Int. J. Syst. Evol. Microbiol.">
        <title>Draft Genome Sequence of Faecalimonas umbilicata JCM 30896T, an Acetate-Producing Bacterium Isolated from Human Feces.</title>
        <authorList>
            <person name="Sakamoto M."/>
            <person name="Ikeyama N."/>
            <person name="Yuki M."/>
            <person name="Ohkuma M."/>
        </authorList>
    </citation>
    <scope>NUCLEOTIDE SEQUENCE [LARGE SCALE GENOMIC DNA]</scope>
    <source>
        <strain evidence="9 12">EGH7</strain>
    </source>
</reference>
<evidence type="ECO:0000256" key="7">
    <source>
        <dbReference type="SAM" id="Phobius"/>
    </source>
</evidence>
<reference evidence="10 11" key="2">
    <citation type="submission" date="2019-03" db="EMBL/GenBank/DDBJ databases">
        <title>Genomic Encyclopedia of Type Strains, Phase IV (KMG-IV): sequencing the most valuable type-strain genomes for metagenomic binning, comparative biology and taxonomic classification.</title>
        <authorList>
            <person name="Goeker M."/>
        </authorList>
    </citation>
    <scope>NUCLEOTIDE SEQUENCE [LARGE SCALE GENOMIC DNA]</scope>
    <source>
        <strain evidence="10 11">DSM 103426</strain>
    </source>
</reference>
<keyword evidence="4 7" id="KW-0812">Transmembrane</keyword>
<gene>
    <name evidence="10" type="ORF">EDD74_14110</name>
    <name evidence="9" type="ORF">FAEUMB_12750</name>
</gene>
<evidence type="ECO:0000256" key="5">
    <source>
        <dbReference type="ARBA" id="ARBA00022989"/>
    </source>
</evidence>
<evidence type="ECO:0000256" key="6">
    <source>
        <dbReference type="ARBA" id="ARBA00023136"/>
    </source>
</evidence>
<evidence type="ECO:0000313" key="11">
    <source>
        <dbReference type="Proteomes" id="UP000294613"/>
    </source>
</evidence>
<feature type="transmembrane region" description="Helical" evidence="7">
    <location>
        <begin position="32"/>
        <end position="52"/>
    </location>
</feature>
<comment type="caution">
    <text evidence="10">The sequence shown here is derived from an EMBL/GenBank/DDBJ whole genome shotgun (WGS) entry which is preliminary data.</text>
</comment>
<comment type="subcellular location">
    <subcellularLocation>
        <location evidence="1">Cell membrane</location>
        <topology evidence="1">Multi-pass membrane protein</topology>
    </subcellularLocation>
</comment>
<keyword evidence="6 7" id="KW-0472">Membrane</keyword>
<feature type="transmembrane region" description="Helical" evidence="7">
    <location>
        <begin position="302"/>
        <end position="327"/>
    </location>
</feature>
<proteinExistence type="predicted"/>
<feature type="transmembrane region" description="Helical" evidence="7">
    <location>
        <begin position="195"/>
        <end position="228"/>
    </location>
</feature>
<evidence type="ECO:0000313" key="12">
    <source>
        <dbReference type="Proteomes" id="UP000702954"/>
    </source>
</evidence>
<protein>
    <submittedName>
        <fullName evidence="9">Anion transporter</fullName>
    </submittedName>
    <submittedName>
        <fullName evidence="10">YbiR family transporter</fullName>
    </submittedName>
</protein>
<evidence type="ECO:0000256" key="1">
    <source>
        <dbReference type="ARBA" id="ARBA00004651"/>
    </source>
</evidence>